<comment type="similarity">
    <text evidence="2 11">Belongs to the complex I NDUFA13 subunit family.</text>
</comment>
<evidence type="ECO:0000256" key="4">
    <source>
        <dbReference type="ARBA" id="ARBA00022660"/>
    </source>
</evidence>
<evidence type="ECO:0000256" key="2">
    <source>
        <dbReference type="ARBA" id="ARBA00007312"/>
    </source>
</evidence>
<name>A0AAD5UKY2_9FUNG</name>
<keyword evidence="10 11" id="KW-0472">Membrane</keyword>
<evidence type="ECO:0000313" key="14">
    <source>
        <dbReference type="Proteomes" id="UP001210925"/>
    </source>
</evidence>
<feature type="transmembrane region" description="Helical" evidence="11">
    <location>
        <begin position="27"/>
        <end position="45"/>
    </location>
</feature>
<evidence type="ECO:0000256" key="9">
    <source>
        <dbReference type="ARBA" id="ARBA00023128"/>
    </source>
</evidence>
<feature type="region of interest" description="Disordered" evidence="12">
    <location>
        <begin position="1"/>
        <end position="20"/>
    </location>
</feature>
<sequence>MAGQDSAPAGGFPTTIKYKRNLPTRGPSGAVLLLVAGAAMTYGLVKTTENTRERREIKREKTWARIHLAPIFQAEADRDMVRRMDAIAKREAEIMKDHPEWAANDLKAPVKGLGKGGVLDENAAEPVYHTERYVAPTTVFLPPTNESFLDAQWWRGTKLFTKNPAYHDRKDFTKEHPIGE</sequence>
<evidence type="ECO:0000256" key="12">
    <source>
        <dbReference type="SAM" id="MobiDB-lite"/>
    </source>
</evidence>
<evidence type="ECO:0000256" key="6">
    <source>
        <dbReference type="ARBA" id="ARBA00022792"/>
    </source>
</evidence>
<keyword evidence="6 11" id="KW-0999">Mitochondrion inner membrane</keyword>
<dbReference type="EMBL" id="JADGKB010000009">
    <property type="protein sequence ID" value="KAJ3260814.1"/>
    <property type="molecule type" value="Genomic_DNA"/>
</dbReference>
<keyword evidence="14" id="KW-1185">Reference proteome</keyword>
<evidence type="ECO:0000256" key="10">
    <source>
        <dbReference type="ARBA" id="ARBA00023136"/>
    </source>
</evidence>
<keyword evidence="9 11" id="KW-0496">Mitochondrion</keyword>
<organism evidence="13 14">
    <name type="scientific">Boothiomyces macroporosus</name>
    <dbReference type="NCBI Taxonomy" id="261099"/>
    <lineage>
        <taxon>Eukaryota</taxon>
        <taxon>Fungi</taxon>
        <taxon>Fungi incertae sedis</taxon>
        <taxon>Chytridiomycota</taxon>
        <taxon>Chytridiomycota incertae sedis</taxon>
        <taxon>Chytridiomycetes</taxon>
        <taxon>Rhizophydiales</taxon>
        <taxon>Terramycetaceae</taxon>
        <taxon>Boothiomyces</taxon>
    </lineage>
</organism>
<keyword evidence="8 11" id="KW-1133">Transmembrane helix</keyword>
<dbReference type="Proteomes" id="UP001210925">
    <property type="component" value="Unassembled WGS sequence"/>
</dbReference>
<dbReference type="GO" id="GO:0045271">
    <property type="term" value="C:respiratory chain complex I"/>
    <property type="evidence" value="ECO:0007669"/>
    <property type="project" value="UniProtKB-UniRule"/>
</dbReference>
<keyword evidence="5 11" id="KW-0812">Transmembrane</keyword>
<comment type="caution">
    <text evidence="13">The sequence shown here is derived from an EMBL/GenBank/DDBJ whole genome shotgun (WGS) entry which is preliminary data.</text>
</comment>
<dbReference type="InterPro" id="IPR009346">
    <property type="entry name" value="GRIM-19"/>
</dbReference>
<gene>
    <name evidence="13" type="ORF">HK103_007377</name>
</gene>
<keyword evidence="4 11" id="KW-0679">Respiratory chain</keyword>
<dbReference type="Pfam" id="PF06212">
    <property type="entry name" value="GRIM-19"/>
    <property type="match status" value="1"/>
</dbReference>
<keyword evidence="7 11" id="KW-0249">Electron transport</keyword>
<proteinExistence type="inferred from homology"/>
<comment type="function">
    <text evidence="11">Complex I functions in the transfer of electrons from NADH to the respiratory chain. Accessory subunit of the mitochondrial membrane respiratory chain NADH dehydrogenase (Complex I), that is believed not to be involved in catalysis.</text>
</comment>
<evidence type="ECO:0000256" key="8">
    <source>
        <dbReference type="ARBA" id="ARBA00022989"/>
    </source>
</evidence>
<reference evidence="13" key="1">
    <citation type="submission" date="2020-05" db="EMBL/GenBank/DDBJ databases">
        <title>Phylogenomic resolution of chytrid fungi.</title>
        <authorList>
            <person name="Stajich J.E."/>
            <person name="Amses K."/>
            <person name="Simmons R."/>
            <person name="Seto K."/>
            <person name="Myers J."/>
            <person name="Bonds A."/>
            <person name="Quandt C.A."/>
            <person name="Barry K."/>
            <person name="Liu P."/>
            <person name="Grigoriev I."/>
            <person name="Longcore J.E."/>
            <person name="James T.Y."/>
        </authorList>
    </citation>
    <scope>NUCLEOTIDE SEQUENCE</scope>
    <source>
        <strain evidence="13">PLAUS21</strain>
    </source>
</reference>
<evidence type="ECO:0000313" key="13">
    <source>
        <dbReference type="EMBL" id="KAJ3260814.1"/>
    </source>
</evidence>
<evidence type="ECO:0000256" key="1">
    <source>
        <dbReference type="ARBA" id="ARBA00004298"/>
    </source>
</evidence>
<protein>
    <recommendedName>
        <fullName evidence="11">NADH dehydrogenase [ubiquinone] 1 alpha subcomplex subunit 13</fullName>
    </recommendedName>
</protein>
<dbReference type="GO" id="GO:0005743">
    <property type="term" value="C:mitochondrial inner membrane"/>
    <property type="evidence" value="ECO:0007669"/>
    <property type="project" value="UniProtKB-SubCell"/>
</dbReference>
<evidence type="ECO:0000256" key="7">
    <source>
        <dbReference type="ARBA" id="ARBA00022982"/>
    </source>
</evidence>
<comment type="subcellular location">
    <subcellularLocation>
        <location evidence="1 11">Mitochondrion inner membrane</location>
        <topology evidence="1 11">Single-pass membrane protein</topology>
        <orientation evidence="1 11">Matrix side</orientation>
    </subcellularLocation>
</comment>
<evidence type="ECO:0000256" key="11">
    <source>
        <dbReference type="RuleBase" id="RU368034"/>
    </source>
</evidence>
<keyword evidence="3 11" id="KW-0813">Transport</keyword>
<evidence type="ECO:0000256" key="5">
    <source>
        <dbReference type="ARBA" id="ARBA00022692"/>
    </source>
</evidence>
<accession>A0AAD5UKY2</accession>
<evidence type="ECO:0000256" key="3">
    <source>
        <dbReference type="ARBA" id="ARBA00022448"/>
    </source>
</evidence>
<dbReference type="PANTHER" id="PTHR12966:SF0">
    <property type="entry name" value="NADH DEHYDROGENASE [UBIQUINONE] 1 ALPHA SUBCOMPLEX SUBUNIT 13"/>
    <property type="match status" value="1"/>
</dbReference>
<dbReference type="AlphaFoldDB" id="A0AAD5UKY2"/>
<dbReference type="PANTHER" id="PTHR12966">
    <property type="entry name" value="NADH DEHYDROGENASE UBIQUINONE 1 ALPHA SUBCOMPLEX SUBUNIT 13"/>
    <property type="match status" value="1"/>
</dbReference>